<proteinExistence type="predicted"/>
<name>A0A6G3UCG7_9ACTN</name>
<reference evidence="1" key="1">
    <citation type="submission" date="2020-01" db="EMBL/GenBank/DDBJ databases">
        <title>Insect and environment-associated Actinomycetes.</title>
        <authorList>
            <person name="Currrie C."/>
            <person name="Chevrette M."/>
            <person name="Carlson C."/>
            <person name="Stubbendieck R."/>
            <person name="Wendt-Pienkowski E."/>
        </authorList>
    </citation>
    <scope>NUCLEOTIDE SEQUENCE</scope>
    <source>
        <strain evidence="1">SID7958</strain>
    </source>
</reference>
<evidence type="ECO:0000313" key="1">
    <source>
        <dbReference type="EMBL" id="NEC84231.1"/>
    </source>
</evidence>
<dbReference type="InterPro" id="IPR011990">
    <property type="entry name" value="TPR-like_helical_dom_sf"/>
</dbReference>
<gene>
    <name evidence="1" type="ORF">G3I38_34615</name>
</gene>
<sequence>VLGAGHPDTLAARNDEAQCLQRLDRTGEAAEVYRTVAALRQQGVAGGA</sequence>
<feature type="non-terminal residue" evidence="1">
    <location>
        <position position="1"/>
    </location>
</feature>
<protein>
    <submittedName>
        <fullName evidence="1">Tetratricopeptide repeat protein</fullName>
    </submittedName>
</protein>
<dbReference type="EMBL" id="JAAGMU010001769">
    <property type="protein sequence ID" value="NEC84231.1"/>
    <property type="molecule type" value="Genomic_DNA"/>
</dbReference>
<dbReference type="Gene3D" id="1.25.40.10">
    <property type="entry name" value="Tetratricopeptide repeat domain"/>
    <property type="match status" value="1"/>
</dbReference>
<accession>A0A6G3UCG7</accession>
<organism evidence="1">
    <name type="scientific">Streptomyces sp. SID7958</name>
    <dbReference type="NCBI Taxonomy" id="2706093"/>
    <lineage>
        <taxon>Bacteria</taxon>
        <taxon>Bacillati</taxon>
        <taxon>Actinomycetota</taxon>
        <taxon>Actinomycetes</taxon>
        <taxon>Kitasatosporales</taxon>
        <taxon>Streptomycetaceae</taxon>
        <taxon>Streptomyces</taxon>
    </lineage>
</organism>
<comment type="caution">
    <text evidence="1">The sequence shown here is derived from an EMBL/GenBank/DDBJ whole genome shotgun (WGS) entry which is preliminary data.</text>
</comment>
<dbReference type="AlphaFoldDB" id="A0A6G3UCG7"/>